<dbReference type="AlphaFoldDB" id="A0A239I7B7"/>
<keyword evidence="4" id="KW-1185">Reference proteome</keyword>
<dbReference type="Gene3D" id="2.20.200.10">
    <property type="entry name" value="Outer membrane efflux proteins (OEP)"/>
    <property type="match status" value="1"/>
</dbReference>
<dbReference type="GO" id="GO:0015562">
    <property type="term" value="F:efflux transmembrane transporter activity"/>
    <property type="evidence" value="ECO:0007669"/>
    <property type="project" value="InterPro"/>
</dbReference>
<keyword evidence="2 3" id="KW-0449">Lipoprotein</keyword>
<dbReference type="PANTHER" id="PTHR30203">
    <property type="entry name" value="OUTER MEMBRANE CATION EFFLUX PROTEIN"/>
    <property type="match status" value="1"/>
</dbReference>
<organism evidence="3 4">
    <name type="scientific">Sphingopyxis indica</name>
    <dbReference type="NCBI Taxonomy" id="436663"/>
    <lineage>
        <taxon>Bacteria</taxon>
        <taxon>Pseudomonadati</taxon>
        <taxon>Pseudomonadota</taxon>
        <taxon>Alphaproteobacteria</taxon>
        <taxon>Sphingomonadales</taxon>
        <taxon>Sphingomonadaceae</taxon>
        <taxon>Sphingopyxis</taxon>
    </lineage>
</organism>
<evidence type="ECO:0000256" key="2">
    <source>
        <dbReference type="RuleBase" id="RU362097"/>
    </source>
</evidence>
<dbReference type="Proteomes" id="UP000198339">
    <property type="component" value="Unassembled WGS sequence"/>
</dbReference>
<dbReference type="InterPro" id="IPR010131">
    <property type="entry name" value="MdtP/NodT-like"/>
</dbReference>
<dbReference type="Gene3D" id="1.20.1600.10">
    <property type="entry name" value="Outer membrane efflux proteins (OEP)"/>
    <property type="match status" value="1"/>
</dbReference>
<dbReference type="OrthoDB" id="9770517at2"/>
<name>A0A239I7B7_9SPHN</name>
<gene>
    <name evidence="3" type="ORF">SAMN06295955_10783</name>
</gene>
<dbReference type="Pfam" id="PF02321">
    <property type="entry name" value="OEP"/>
    <property type="match status" value="2"/>
</dbReference>
<keyword evidence="2" id="KW-0812">Transmembrane</keyword>
<keyword evidence="2" id="KW-0564">Palmitate</keyword>
<dbReference type="RefSeq" id="WP_089216022.1">
    <property type="nucleotide sequence ID" value="NZ_CP076394.1"/>
</dbReference>
<proteinExistence type="inferred from homology"/>
<evidence type="ECO:0000313" key="3">
    <source>
        <dbReference type="EMBL" id="SNS89786.1"/>
    </source>
</evidence>
<dbReference type="NCBIfam" id="TIGR01845">
    <property type="entry name" value="outer_NodT"/>
    <property type="match status" value="1"/>
</dbReference>
<dbReference type="GO" id="GO:0005886">
    <property type="term" value="C:plasma membrane"/>
    <property type="evidence" value="ECO:0007669"/>
    <property type="project" value="UniProtKB-SubCell"/>
</dbReference>
<feature type="signal peptide" evidence="2">
    <location>
        <begin position="1"/>
        <end position="19"/>
    </location>
</feature>
<comment type="similarity">
    <text evidence="1 2">Belongs to the outer membrane factor (OMF) (TC 1.B.17) family.</text>
</comment>
<feature type="chain" id="PRO_5011817002" evidence="2">
    <location>
        <begin position="20"/>
        <end position="623"/>
    </location>
</feature>
<keyword evidence="2" id="KW-0472">Membrane</keyword>
<keyword evidence="2" id="KW-0732">Signal</keyword>
<accession>A0A239I7B7</accession>
<dbReference type="PROSITE" id="PS51257">
    <property type="entry name" value="PROKAR_LIPOPROTEIN"/>
    <property type="match status" value="1"/>
</dbReference>
<evidence type="ECO:0000313" key="4">
    <source>
        <dbReference type="Proteomes" id="UP000198339"/>
    </source>
</evidence>
<dbReference type="InterPro" id="IPR003423">
    <property type="entry name" value="OMP_efflux"/>
</dbReference>
<reference evidence="3 4" key="1">
    <citation type="submission" date="2017-06" db="EMBL/GenBank/DDBJ databases">
        <authorList>
            <person name="Kim H.J."/>
            <person name="Triplett B.A."/>
        </authorList>
    </citation>
    <scope>NUCLEOTIDE SEQUENCE [LARGE SCALE GENOMIC DNA]</scope>
    <source>
        <strain evidence="3 4">DS15</strain>
    </source>
</reference>
<protein>
    <submittedName>
        <fullName evidence="3">Efflux transporter, outer membrane factor (OMF) lipoprotein, NodT family</fullName>
    </submittedName>
</protein>
<dbReference type="PANTHER" id="PTHR30203:SF21">
    <property type="entry name" value="OUTER MEMBRANE COMPONENT OF MULTIDRUG EFFLUX PUMP-RELATED"/>
    <property type="match status" value="1"/>
</dbReference>
<dbReference type="EMBL" id="FZPA01000007">
    <property type="protein sequence ID" value="SNS89786.1"/>
    <property type="molecule type" value="Genomic_DNA"/>
</dbReference>
<keyword evidence="2" id="KW-1134">Transmembrane beta strand</keyword>
<comment type="subcellular location">
    <subcellularLocation>
        <location evidence="2">Cell membrane</location>
        <topology evidence="2">Lipid-anchor</topology>
    </subcellularLocation>
</comment>
<dbReference type="SUPFAM" id="SSF56954">
    <property type="entry name" value="Outer membrane efflux proteins (OEP)"/>
    <property type="match status" value="1"/>
</dbReference>
<sequence length="623" mass="65829">MRAIRFHALAVLVSASLIAGCTAVGPEYRAPALPAHVGETPTGFKEGRSPAYSPAPLPAHWWQLYADPQLDELVEEALKVNTDLRVVAANLERMRAVVNEARARADVKTSLDGVASVGETSNLGIGSPAGMHATLDAGIGISYELDVVGRIRRTIEAAQADADAQSAAYDLARITVAANVVGAYSDACAAGARIAVATRSVDLQRRSLALTERGMRAGLYTPLDATRSRAILAQLEAAVPPLESSRNAALYSLAVLLGRAPGDYPAQLDECAVIPTVRQSLPIGDGAALIRRRPDIREAERALAAATARVGIATADLYPSVSLGGSLGTTSRSVEGLVDSSAFRFSVGPLISWSFPNRSVARARIAQWDATARAALARFDGSVLSALREAETALGTYARDLEENAKLKVGLDESRKAAALQSRMTRGGLTSSLELLDAERSLASAEAALAVSNATIAADRVRLFLALGGGWETSSAGQTGEAEKMEQACRQIGLSTTSTRNDQNASLAARLRCAPPPAKAGIGGDLQLTMQPDQSSRAVHRHDHRLSRASSTCASRHLHCLIFFPGPVRVIPLASTVMVTPPPWNGPPVSVALSWARLPSVRSVAVRPSFRKSTETMPLSWQR</sequence>
<evidence type="ECO:0000256" key="1">
    <source>
        <dbReference type="ARBA" id="ARBA00007613"/>
    </source>
</evidence>